<evidence type="ECO:0000313" key="1">
    <source>
        <dbReference type="EMBL" id="ORV01095.1"/>
    </source>
</evidence>
<name>A0A1X1R807_MYCFA</name>
<dbReference type="STRING" id="1793.AWC04_13980"/>
<sequence length="83" mass="8957">MQQGAQHGLLVVGLARAVRESTIHDVADFAPQLANAVRLNLALQRGFFLAQPFFLVAHRVAVVAICASQKPQNFVAVDKLVGH</sequence>
<dbReference type="AlphaFoldDB" id="A0A1X1R807"/>
<comment type="caution">
    <text evidence="1">The sequence shown here is derived from an EMBL/GenBank/DDBJ whole genome shotgun (WGS) entry which is preliminary data.</text>
</comment>
<evidence type="ECO:0000313" key="2">
    <source>
        <dbReference type="Proteomes" id="UP000193484"/>
    </source>
</evidence>
<keyword evidence="2" id="KW-1185">Reference proteome</keyword>
<reference evidence="1 2" key="1">
    <citation type="submission" date="2016-01" db="EMBL/GenBank/DDBJ databases">
        <title>The new phylogeny of the genus Mycobacterium.</title>
        <authorList>
            <person name="Tarcisio F."/>
            <person name="Conor M."/>
            <person name="Antonella G."/>
            <person name="Elisabetta G."/>
            <person name="Giulia F.S."/>
            <person name="Sara T."/>
            <person name="Anna F."/>
            <person name="Clotilde B."/>
            <person name="Roberto B."/>
            <person name="Veronica D.S."/>
            <person name="Fabio R."/>
            <person name="Monica P."/>
            <person name="Olivier J."/>
            <person name="Enrico T."/>
            <person name="Nicola S."/>
        </authorList>
    </citation>
    <scope>NUCLEOTIDE SEQUENCE [LARGE SCALE GENOMIC DNA]</scope>
    <source>
        <strain evidence="1 2">DSM 44179</strain>
    </source>
</reference>
<dbReference type="EMBL" id="LQOJ01000047">
    <property type="protein sequence ID" value="ORV01095.1"/>
    <property type="molecule type" value="Genomic_DNA"/>
</dbReference>
<protein>
    <submittedName>
        <fullName evidence="1">Uncharacterized protein</fullName>
    </submittedName>
</protein>
<dbReference type="Proteomes" id="UP000193484">
    <property type="component" value="Unassembled WGS sequence"/>
</dbReference>
<organism evidence="1 2">
    <name type="scientific">Mycolicibacterium fallax</name>
    <name type="common">Mycobacterium fallax</name>
    <dbReference type="NCBI Taxonomy" id="1793"/>
    <lineage>
        <taxon>Bacteria</taxon>
        <taxon>Bacillati</taxon>
        <taxon>Actinomycetota</taxon>
        <taxon>Actinomycetes</taxon>
        <taxon>Mycobacteriales</taxon>
        <taxon>Mycobacteriaceae</taxon>
        <taxon>Mycolicibacterium</taxon>
    </lineage>
</organism>
<gene>
    <name evidence="1" type="ORF">AWC04_13980</name>
</gene>
<accession>A0A1X1R807</accession>
<proteinExistence type="predicted"/>